<protein>
    <submittedName>
        <fullName evidence="2">Prophage protein</fullName>
    </submittedName>
</protein>
<keyword evidence="1" id="KW-1133">Transmembrane helix</keyword>
<comment type="caution">
    <text evidence="2">The sequence shown here is derived from an EMBL/GenBank/DDBJ whole genome shotgun (WGS) entry which is preliminary data.</text>
</comment>
<keyword evidence="1" id="KW-0812">Transmembrane</keyword>
<feature type="transmembrane region" description="Helical" evidence="1">
    <location>
        <begin position="54"/>
        <end position="72"/>
    </location>
</feature>
<sequence>MTRLKKAAVNLLADSLHTIVGLDLLATGLLLLTHHHYFFWPPWPAWITTAENNVVVGLIGVVTGLGMIYWAISPEKSISLNRKLIATASAYFTLLGMTELMHAIFAPAGTPHMFMAGLSEFVMLLLTLYMAKASPTRRSSTGK</sequence>
<keyword evidence="1" id="KW-0472">Membrane</keyword>
<dbReference type="EMBL" id="BNHY01000011">
    <property type="protein sequence ID" value="GHN33573.1"/>
    <property type="molecule type" value="Genomic_DNA"/>
</dbReference>
<organism evidence="2 3">
    <name type="scientific">Lactobacillus delbrueckii</name>
    <dbReference type="NCBI Taxonomy" id="1584"/>
    <lineage>
        <taxon>Bacteria</taxon>
        <taxon>Bacillati</taxon>
        <taxon>Bacillota</taxon>
        <taxon>Bacilli</taxon>
        <taxon>Lactobacillales</taxon>
        <taxon>Lactobacillaceae</taxon>
        <taxon>Lactobacillus</taxon>
    </lineage>
</organism>
<dbReference type="AlphaFoldDB" id="A0ABD0AEP4"/>
<accession>A0ABD0AEP4</accession>
<name>A0ABD0AEP4_9LACO</name>
<reference evidence="2 3" key="1">
    <citation type="journal article" date="2022" name="J. Dairy Sci.">
        <title>Genetic diversity of Lactobacillus delbrueckii isolated from raw milk in Hokkaido, Japan.</title>
        <authorList>
            <person name="Tsuchihashi H."/>
            <person name="Ichikawa A."/>
            <person name="Takeda M."/>
            <person name="Koizumi A."/>
            <person name="Mizoguchi C."/>
            <person name="Ishida T."/>
            <person name="Kimura K."/>
        </authorList>
    </citation>
    <scope>NUCLEOTIDE SEQUENCE [LARGE SCALE GENOMIC DNA]</scope>
    <source>
        <strain evidence="2 3">ME-791</strain>
    </source>
</reference>
<feature type="transmembrane region" description="Helical" evidence="1">
    <location>
        <begin position="112"/>
        <end position="131"/>
    </location>
</feature>
<evidence type="ECO:0000313" key="3">
    <source>
        <dbReference type="Proteomes" id="UP001054884"/>
    </source>
</evidence>
<proteinExistence type="predicted"/>
<feature type="transmembrane region" description="Helical" evidence="1">
    <location>
        <begin position="84"/>
        <end position="106"/>
    </location>
</feature>
<feature type="transmembrane region" description="Helical" evidence="1">
    <location>
        <begin position="12"/>
        <end position="34"/>
    </location>
</feature>
<evidence type="ECO:0000313" key="2">
    <source>
        <dbReference type="EMBL" id="GHN33573.1"/>
    </source>
</evidence>
<evidence type="ECO:0000256" key="1">
    <source>
        <dbReference type="SAM" id="Phobius"/>
    </source>
</evidence>
<dbReference type="Proteomes" id="UP001054884">
    <property type="component" value="Unassembled WGS sequence"/>
</dbReference>
<gene>
    <name evidence="2" type="ORF">ME791_07250</name>
</gene>
<dbReference type="RefSeq" id="WP_236160449.1">
    <property type="nucleotide sequence ID" value="NZ_BNHQ01000081.1"/>
</dbReference>